<protein>
    <submittedName>
        <fullName evidence="1">Uncharacterized protein</fullName>
    </submittedName>
</protein>
<name>A0A107F7M1_9BURK</name>
<gene>
    <name evidence="1" type="ORF">WL73_25660</name>
</gene>
<dbReference type="RefSeq" id="WP_060327049.1">
    <property type="nucleotide sequence ID" value="NZ_LPIU01000020.1"/>
</dbReference>
<dbReference type="Proteomes" id="UP000062998">
    <property type="component" value="Unassembled WGS sequence"/>
</dbReference>
<proteinExistence type="predicted"/>
<dbReference type="EMBL" id="LPIX01000097">
    <property type="protein sequence ID" value="KWD94543.1"/>
    <property type="molecule type" value="Genomic_DNA"/>
</dbReference>
<comment type="caution">
    <text evidence="1">The sequence shown here is derived from an EMBL/GenBank/DDBJ whole genome shotgun (WGS) entry which is preliminary data.</text>
</comment>
<dbReference type="AlphaFoldDB" id="A0A107F7M1"/>
<accession>A0A107F7M1</accession>
<dbReference type="OrthoDB" id="9014139at2"/>
<sequence length="99" mass="10397">MPNVIVHPPADGLHNTGYANGRSYTATPGNPIAVPDFDAQILCTNGWLRSVSSFAVTQGPTSGRPAAPAAGTRYSDTTVGREVMWDGATWRDPITGVIV</sequence>
<organism evidence="1 2">
    <name type="scientific">Burkholderia ubonensis</name>
    <dbReference type="NCBI Taxonomy" id="101571"/>
    <lineage>
        <taxon>Bacteria</taxon>
        <taxon>Pseudomonadati</taxon>
        <taxon>Pseudomonadota</taxon>
        <taxon>Betaproteobacteria</taxon>
        <taxon>Burkholderiales</taxon>
        <taxon>Burkholderiaceae</taxon>
        <taxon>Burkholderia</taxon>
        <taxon>Burkholderia cepacia complex</taxon>
    </lineage>
</organism>
<reference evidence="1 2" key="1">
    <citation type="submission" date="2015-11" db="EMBL/GenBank/DDBJ databases">
        <title>Expanding the genomic diversity of Burkholderia species for the development of highly accurate diagnostics.</title>
        <authorList>
            <person name="Sahl J."/>
            <person name="Keim P."/>
            <person name="Wagner D."/>
        </authorList>
    </citation>
    <scope>NUCLEOTIDE SEQUENCE [LARGE SCALE GENOMIC DNA]</scope>
    <source>
        <strain evidence="1 2">MSMB2167WGS</strain>
    </source>
</reference>
<evidence type="ECO:0000313" key="1">
    <source>
        <dbReference type="EMBL" id="KWD94543.1"/>
    </source>
</evidence>
<evidence type="ECO:0000313" key="2">
    <source>
        <dbReference type="Proteomes" id="UP000062998"/>
    </source>
</evidence>